<dbReference type="PROSITE" id="PS51671">
    <property type="entry name" value="ACT"/>
    <property type="match status" value="1"/>
</dbReference>
<accession>A0ABZ3FT96</accession>
<dbReference type="InterPro" id="IPR039557">
    <property type="entry name" value="AHAS_ACT"/>
</dbReference>
<evidence type="ECO:0000256" key="9">
    <source>
        <dbReference type="SAM" id="MobiDB-lite"/>
    </source>
</evidence>
<dbReference type="PANTHER" id="PTHR30239:SF0">
    <property type="entry name" value="ACETOLACTATE SYNTHASE SMALL SUBUNIT 1, CHLOROPLASTIC"/>
    <property type="match status" value="1"/>
</dbReference>
<dbReference type="InterPro" id="IPR045865">
    <property type="entry name" value="ACT-like_dom_sf"/>
</dbReference>
<comment type="pathway">
    <text evidence="1 8">Amino-acid biosynthesis; L-isoleucine biosynthesis; L-isoleucine from 2-oxobutanoate: step 1/4.</text>
</comment>
<dbReference type="PANTHER" id="PTHR30239">
    <property type="entry name" value="ACETOLACTATE SYNTHASE SMALL SUBUNIT"/>
    <property type="match status" value="1"/>
</dbReference>
<dbReference type="Gene3D" id="3.30.70.1150">
    <property type="entry name" value="ACT-like. Chain A, domain 2"/>
    <property type="match status" value="1"/>
</dbReference>
<dbReference type="CDD" id="cd04878">
    <property type="entry name" value="ACT_AHAS"/>
    <property type="match status" value="1"/>
</dbReference>
<comment type="subunit">
    <text evidence="4 8">Dimer of large and small chains.</text>
</comment>
<dbReference type="Proteomes" id="UP001442841">
    <property type="component" value="Chromosome"/>
</dbReference>
<evidence type="ECO:0000256" key="7">
    <source>
        <dbReference type="ARBA" id="ARBA00048670"/>
    </source>
</evidence>
<dbReference type="Pfam" id="PF10369">
    <property type="entry name" value="ALS_ss_C"/>
    <property type="match status" value="1"/>
</dbReference>
<protein>
    <recommendedName>
        <fullName evidence="8">Acetolactate synthase small subunit</fullName>
        <shortName evidence="8">AHAS</shortName>
        <shortName evidence="8">ALS</shortName>
        <ecNumber evidence="8">2.2.1.6</ecNumber>
    </recommendedName>
    <alternativeName>
        <fullName evidence="8">Acetohydroxy-acid synthase small subunit</fullName>
    </alternativeName>
</protein>
<name>A0ABZ3FT96_9ACTN</name>
<feature type="domain" description="ACT" evidence="10">
    <location>
        <begin position="6"/>
        <end position="80"/>
    </location>
</feature>
<dbReference type="Gene3D" id="3.30.70.260">
    <property type="match status" value="1"/>
</dbReference>
<evidence type="ECO:0000256" key="8">
    <source>
        <dbReference type="RuleBase" id="RU368092"/>
    </source>
</evidence>
<keyword evidence="12" id="KW-1185">Reference proteome</keyword>
<evidence type="ECO:0000256" key="6">
    <source>
        <dbReference type="ARBA" id="ARBA00023304"/>
    </source>
</evidence>
<evidence type="ECO:0000256" key="2">
    <source>
        <dbReference type="ARBA" id="ARBA00005025"/>
    </source>
</evidence>
<dbReference type="InterPro" id="IPR004789">
    <property type="entry name" value="Acetalactate_synth_ssu"/>
</dbReference>
<dbReference type="EC" id="2.2.1.6" evidence="8"/>
<proteinExistence type="inferred from homology"/>
<feature type="region of interest" description="Disordered" evidence="9">
    <location>
        <begin position="159"/>
        <end position="178"/>
    </location>
</feature>
<keyword evidence="6 8" id="KW-0100">Branched-chain amino acid biosynthesis</keyword>
<gene>
    <name evidence="11" type="primary">ilvN</name>
    <name evidence="11" type="ORF">AADG42_12020</name>
</gene>
<dbReference type="InterPro" id="IPR019455">
    <property type="entry name" value="Acetolactate_synth_ssu_C"/>
</dbReference>
<dbReference type="GO" id="GO:0003984">
    <property type="term" value="F:acetolactate synthase activity"/>
    <property type="evidence" value="ECO:0007669"/>
    <property type="project" value="UniProtKB-EC"/>
</dbReference>
<comment type="catalytic activity">
    <reaction evidence="7 8">
        <text>2 pyruvate + H(+) = (2S)-2-acetolactate + CO2</text>
        <dbReference type="Rhea" id="RHEA:25249"/>
        <dbReference type="ChEBI" id="CHEBI:15361"/>
        <dbReference type="ChEBI" id="CHEBI:15378"/>
        <dbReference type="ChEBI" id="CHEBI:16526"/>
        <dbReference type="ChEBI" id="CHEBI:58476"/>
        <dbReference type="EC" id="2.2.1.6"/>
    </reaction>
</comment>
<dbReference type="Pfam" id="PF22629">
    <property type="entry name" value="ACT_AHAS_ss"/>
    <property type="match status" value="1"/>
</dbReference>
<reference evidence="11 12" key="1">
    <citation type="submission" date="2024-04" db="EMBL/GenBank/DDBJ databases">
        <title>Isolation of an actinomycete strain from pig manure.</title>
        <authorList>
            <person name="Gong T."/>
            <person name="Yu Z."/>
            <person name="An M."/>
            <person name="Wei C."/>
            <person name="Yang W."/>
            <person name="Liu L."/>
        </authorList>
    </citation>
    <scope>NUCLEOTIDE SEQUENCE [LARGE SCALE GENOMIC DNA]</scope>
    <source>
        <strain evidence="11 12">ZF39</strain>
    </source>
</reference>
<comment type="similarity">
    <text evidence="3 8">Belongs to the acetolactate synthase small subunit family.</text>
</comment>
<evidence type="ECO:0000259" key="10">
    <source>
        <dbReference type="PROSITE" id="PS51671"/>
    </source>
</evidence>
<dbReference type="NCBIfam" id="NF008864">
    <property type="entry name" value="PRK11895.1"/>
    <property type="match status" value="1"/>
</dbReference>
<evidence type="ECO:0000313" key="12">
    <source>
        <dbReference type="Proteomes" id="UP001442841"/>
    </source>
</evidence>
<dbReference type="RefSeq" id="WP_425309454.1">
    <property type="nucleotide sequence ID" value="NZ_CP154795.1"/>
</dbReference>
<dbReference type="SUPFAM" id="SSF55021">
    <property type="entry name" value="ACT-like"/>
    <property type="match status" value="2"/>
</dbReference>
<dbReference type="NCBIfam" id="TIGR00119">
    <property type="entry name" value="acolac_sm"/>
    <property type="match status" value="1"/>
</dbReference>
<evidence type="ECO:0000256" key="5">
    <source>
        <dbReference type="ARBA" id="ARBA00022605"/>
    </source>
</evidence>
<dbReference type="EMBL" id="CP154795">
    <property type="protein sequence ID" value="XAN07998.1"/>
    <property type="molecule type" value="Genomic_DNA"/>
</dbReference>
<evidence type="ECO:0000256" key="1">
    <source>
        <dbReference type="ARBA" id="ARBA00004974"/>
    </source>
</evidence>
<evidence type="ECO:0000313" key="11">
    <source>
        <dbReference type="EMBL" id="XAN07998.1"/>
    </source>
</evidence>
<dbReference type="InterPro" id="IPR054480">
    <property type="entry name" value="AHAS_small-like_ACT"/>
</dbReference>
<sequence length="178" mass="19637">MSDSHTLSIVVLNKPGVLARIAALFSRRGFNIESLAVGPTEDPDMSRITIVANVDEVSLEQLTKQLNKLVEVLKIVELDGTAVRRELLLIKVRATPETRSQVLEIVNLFRSKTVDIAHESMTIEATGGSDKVDALLRMLEPYGIKEVVQSGVVALSRGSRSLTDRTSRGERHRPIRIV</sequence>
<dbReference type="InterPro" id="IPR002912">
    <property type="entry name" value="ACT_dom"/>
</dbReference>
<keyword evidence="8 11" id="KW-0808">Transferase</keyword>
<keyword evidence="5 8" id="KW-0028">Amino-acid biosynthesis</keyword>
<comment type="pathway">
    <text evidence="2 8">Amino-acid biosynthesis; L-valine biosynthesis; L-valine from pyruvate: step 1/4.</text>
</comment>
<evidence type="ECO:0000256" key="4">
    <source>
        <dbReference type="ARBA" id="ARBA00011744"/>
    </source>
</evidence>
<dbReference type="InterPro" id="IPR027271">
    <property type="entry name" value="Acetolactate_synth/TF_NikR_C"/>
</dbReference>
<organism evidence="11 12">
    <name type="scientific">Ammonicoccus fulvus</name>
    <dbReference type="NCBI Taxonomy" id="3138240"/>
    <lineage>
        <taxon>Bacteria</taxon>
        <taxon>Bacillati</taxon>
        <taxon>Actinomycetota</taxon>
        <taxon>Actinomycetes</taxon>
        <taxon>Propionibacteriales</taxon>
        <taxon>Propionibacteriaceae</taxon>
        <taxon>Ammonicoccus</taxon>
    </lineage>
</organism>
<evidence type="ECO:0000256" key="3">
    <source>
        <dbReference type="ARBA" id="ARBA00006341"/>
    </source>
</evidence>
<comment type="function">
    <text evidence="8">Catalyzes the conversion of 2 pyruvate molecules into acetolactate in the first common step of the biosynthetic pathway of the branched-amino acids such as leucine, isoleucine, and valine.</text>
</comment>